<dbReference type="KEGG" id="loa:LOAG_00549"/>
<dbReference type="RefSeq" id="XP_003136137.1">
    <property type="nucleotide sequence ID" value="XM_003136089.1"/>
</dbReference>
<reference evidence="1" key="1">
    <citation type="submission" date="2012-04" db="EMBL/GenBank/DDBJ databases">
        <title>The Genome Sequence of Loa loa.</title>
        <authorList>
            <consortium name="The Broad Institute Genome Sequencing Platform"/>
            <consortium name="Broad Institute Genome Sequencing Center for Infectious Disease"/>
            <person name="Nutman T.B."/>
            <person name="Fink D.L."/>
            <person name="Russ C."/>
            <person name="Young S."/>
            <person name="Zeng Q."/>
            <person name="Gargeya S."/>
            <person name="Alvarado L."/>
            <person name="Berlin A."/>
            <person name="Chapman S.B."/>
            <person name="Chen Z."/>
            <person name="Freedman E."/>
            <person name="Gellesch M."/>
            <person name="Goldberg J."/>
            <person name="Griggs A."/>
            <person name="Gujja S."/>
            <person name="Heilman E.R."/>
            <person name="Heiman D."/>
            <person name="Howarth C."/>
            <person name="Mehta T."/>
            <person name="Neiman D."/>
            <person name="Pearson M."/>
            <person name="Roberts A."/>
            <person name="Saif S."/>
            <person name="Shea T."/>
            <person name="Shenoy N."/>
            <person name="Sisk P."/>
            <person name="Stolte C."/>
            <person name="Sykes S."/>
            <person name="White J."/>
            <person name="Yandava C."/>
            <person name="Haas B."/>
            <person name="Henn M.R."/>
            <person name="Nusbaum C."/>
            <person name="Birren B."/>
        </authorList>
    </citation>
    <scope>NUCLEOTIDE SEQUENCE [LARGE SCALE GENOMIC DNA]</scope>
</reference>
<sequence>MKIPESTEKYGSNNCWQAINALDIKQNVHLPKVIAARPKKFTLSESKVKVDKIYRTGASKIDGLHCMLIQSMALKSCGSLHEIELAFNRSKSFQLMPPI</sequence>
<gene>
    <name evidence="1" type="ORF">LOAG_00549</name>
</gene>
<dbReference type="EMBL" id="JH712103">
    <property type="protein sequence ID" value="EFO27935.1"/>
    <property type="molecule type" value="Genomic_DNA"/>
</dbReference>
<dbReference type="InParanoid" id="A0A1S0UBG2"/>
<dbReference type="AlphaFoldDB" id="A0A1S0UBG2"/>
<name>A0A1S0UBG2_LOALO</name>
<organism evidence="1">
    <name type="scientific">Loa loa</name>
    <name type="common">Eye worm</name>
    <name type="synonym">Filaria loa</name>
    <dbReference type="NCBI Taxonomy" id="7209"/>
    <lineage>
        <taxon>Eukaryota</taxon>
        <taxon>Metazoa</taxon>
        <taxon>Ecdysozoa</taxon>
        <taxon>Nematoda</taxon>
        <taxon>Chromadorea</taxon>
        <taxon>Rhabditida</taxon>
        <taxon>Spirurina</taxon>
        <taxon>Spiruromorpha</taxon>
        <taxon>Filarioidea</taxon>
        <taxon>Onchocercidae</taxon>
        <taxon>Loa</taxon>
    </lineage>
</organism>
<dbReference type="CTD" id="9937917"/>
<evidence type="ECO:0000313" key="1">
    <source>
        <dbReference type="EMBL" id="EFO27935.1"/>
    </source>
</evidence>
<protein>
    <submittedName>
        <fullName evidence="1">Uncharacterized protein</fullName>
    </submittedName>
</protein>
<dbReference type="GeneID" id="9937917"/>
<proteinExistence type="predicted"/>
<accession>A0A1S0UBG2</accession>